<protein>
    <submittedName>
        <fullName evidence="2">Uncharacterized protein</fullName>
    </submittedName>
</protein>
<name>A0A5R9FTT8_9ACTN</name>
<dbReference type="AlphaFoldDB" id="A0A5R9FTT8"/>
<comment type="caution">
    <text evidence="2">The sequence shown here is derived from an EMBL/GenBank/DDBJ whole genome shotgun (WGS) entry which is preliminary data.</text>
</comment>
<feature type="compositionally biased region" description="Basic residues" evidence="1">
    <location>
        <begin position="1"/>
        <end position="11"/>
    </location>
</feature>
<evidence type="ECO:0000313" key="2">
    <source>
        <dbReference type="EMBL" id="TLS46049.1"/>
    </source>
</evidence>
<gene>
    <name evidence="2" type="ORF">FE633_10870</name>
</gene>
<reference evidence="2 3" key="1">
    <citation type="submission" date="2019-05" db="EMBL/GenBank/DDBJ databases">
        <title>Streptomyces sp. NEAU-C151, a novel actinomycete isolated from soil.</title>
        <authorList>
            <person name="Han L."/>
            <person name="Jiang H."/>
        </authorList>
    </citation>
    <scope>NUCLEOTIDE SEQUENCE [LARGE SCALE GENOMIC DNA]</scope>
    <source>
        <strain evidence="2 3">NEAU-C151</strain>
    </source>
</reference>
<organism evidence="2 3">
    <name type="scientific">Streptomyces montanus</name>
    <dbReference type="NCBI Taxonomy" id="2580423"/>
    <lineage>
        <taxon>Bacteria</taxon>
        <taxon>Bacillati</taxon>
        <taxon>Actinomycetota</taxon>
        <taxon>Actinomycetes</taxon>
        <taxon>Kitasatosporales</taxon>
        <taxon>Streptomycetaceae</taxon>
        <taxon>Streptomyces</taxon>
    </lineage>
</organism>
<dbReference type="RefSeq" id="WP_138044916.1">
    <property type="nucleotide sequence ID" value="NZ_VBZC01000010.1"/>
</dbReference>
<accession>A0A5R9FTT8</accession>
<evidence type="ECO:0000313" key="3">
    <source>
        <dbReference type="Proteomes" id="UP000305906"/>
    </source>
</evidence>
<dbReference type="EMBL" id="VBZC01000010">
    <property type="protein sequence ID" value="TLS46049.1"/>
    <property type="molecule type" value="Genomic_DNA"/>
</dbReference>
<keyword evidence="3" id="KW-1185">Reference proteome</keyword>
<evidence type="ECO:0000256" key="1">
    <source>
        <dbReference type="SAM" id="MobiDB-lite"/>
    </source>
</evidence>
<proteinExistence type="predicted"/>
<dbReference type="Proteomes" id="UP000305906">
    <property type="component" value="Unassembled WGS sequence"/>
</dbReference>
<feature type="region of interest" description="Disordered" evidence="1">
    <location>
        <begin position="1"/>
        <end position="24"/>
    </location>
</feature>
<sequence length="174" mass="19474">MTNSYPRRRSQRRSEIPRGPEQTEGLQQIRDVLLPASAACTVPPAPRPAEDGVPRELLALVAYHCRHINAYLARAQSLGTVHGDCMGEWQRLVLYALTDALAHNHLLVGTIAAYLQRQDLDADLLRRYLQSPHPDRYVTREAVDHLDGLTGAVPERSTEPTWAAVGRRIARDAR</sequence>